<reference evidence="2" key="1">
    <citation type="submission" date="2021-06" db="EMBL/GenBank/DDBJ databases">
        <title>Parelaphostrongylus tenuis whole genome reference sequence.</title>
        <authorList>
            <person name="Garwood T.J."/>
            <person name="Larsen P.A."/>
            <person name="Fountain-Jones N.M."/>
            <person name="Garbe J.R."/>
            <person name="Macchietto M.G."/>
            <person name="Kania S.A."/>
            <person name="Gerhold R.W."/>
            <person name="Richards J.E."/>
            <person name="Wolf T.M."/>
        </authorList>
    </citation>
    <scope>NUCLEOTIDE SEQUENCE</scope>
    <source>
        <strain evidence="2">MNPRO001-30</strain>
        <tissue evidence="2">Meninges</tissue>
    </source>
</reference>
<dbReference type="AlphaFoldDB" id="A0AAD5MKN0"/>
<dbReference type="Proteomes" id="UP001196413">
    <property type="component" value="Unassembled WGS sequence"/>
</dbReference>
<feature type="compositionally biased region" description="Basic and acidic residues" evidence="1">
    <location>
        <begin position="12"/>
        <end position="21"/>
    </location>
</feature>
<organism evidence="2 3">
    <name type="scientific">Parelaphostrongylus tenuis</name>
    <name type="common">Meningeal worm</name>
    <dbReference type="NCBI Taxonomy" id="148309"/>
    <lineage>
        <taxon>Eukaryota</taxon>
        <taxon>Metazoa</taxon>
        <taxon>Ecdysozoa</taxon>
        <taxon>Nematoda</taxon>
        <taxon>Chromadorea</taxon>
        <taxon>Rhabditida</taxon>
        <taxon>Rhabditina</taxon>
        <taxon>Rhabditomorpha</taxon>
        <taxon>Strongyloidea</taxon>
        <taxon>Metastrongylidae</taxon>
        <taxon>Parelaphostrongylus</taxon>
    </lineage>
</organism>
<evidence type="ECO:0000256" key="1">
    <source>
        <dbReference type="SAM" id="MobiDB-lite"/>
    </source>
</evidence>
<feature type="compositionally biased region" description="Basic and acidic residues" evidence="1">
    <location>
        <begin position="196"/>
        <end position="210"/>
    </location>
</feature>
<gene>
    <name evidence="2" type="ORF">KIN20_006816</name>
</gene>
<feature type="compositionally biased region" description="Polar residues" evidence="1">
    <location>
        <begin position="1"/>
        <end position="11"/>
    </location>
</feature>
<feature type="region of interest" description="Disordered" evidence="1">
    <location>
        <begin position="1"/>
        <end position="38"/>
    </location>
</feature>
<protein>
    <submittedName>
        <fullName evidence="2">Uncharacterized protein</fullName>
    </submittedName>
</protein>
<feature type="region of interest" description="Disordered" evidence="1">
    <location>
        <begin position="172"/>
        <end position="223"/>
    </location>
</feature>
<name>A0AAD5MKN0_PARTN</name>
<keyword evidence="3" id="KW-1185">Reference proteome</keyword>
<sequence>MADFNDSVTSSKDSEDGERYNKLRGQAHKTLPLPRSSKLAAERNQWNNQWNRKWHNMGRNQRVSRFFVPAAVSMFAETMRPSLEKYHGRIFTSFTETVRMGMPFWEKLSEEDQEGWAVRARVEKKVDQYLYFRKAREKFGNEREVSGFQISDCDSDSDELPGELCYVNPTEQQTVTTETTQSTSTCSSPCPSPEVSSEKQELVEPQEKPKPPINNHVAPVQKPKPPINNYVAPMQKPKPPINNYVAPVQKPKPPINNYVAPVEKPKPPINNYVAPVQKPKPPINNYVAPVEKPKPPINNYVAPVPETPPMPAMPTMPAMPLCDLSYTTYRPSAFSSIIHS</sequence>
<feature type="compositionally biased region" description="Low complexity" evidence="1">
    <location>
        <begin position="172"/>
        <end position="195"/>
    </location>
</feature>
<dbReference type="EMBL" id="JAHQIW010000963">
    <property type="protein sequence ID" value="KAJ1350901.1"/>
    <property type="molecule type" value="Genomic_DNA"/>
</dbReference>
<evidence type="ECO:0000313" key="2">
    <source>
        <dbReference type="EMBL" id="KAJ1350901.1"/>
    </source>
</evidence>
<accession>A0AAD5MKN0</accession>
<evidence type="ECO:0000313" key="3">
    <source>
        <dbReference type="Proteomes" id="UP001196413"/>
    </source>
</evidence>
<proteinExistence type="predicted"/>
<comment type="caution">
    <text evidence="2">The sequence shown here is derived from an EMBL/GenBank/DDBJ whole genome shotgun (WGS) entry which is preliminary data.</text>
</comment>